<organism evidence="2">
    <name type="scientific">Caenorhabditis remanei</name>
    <name type="common">Caenorhabditis vulgaris</name>
    <dbReference type="NCBI Taxonomy" id="31234"/>
    <lineage>
        <taxon>Eukaryota</taxon>
        <taxon>Metazoa</taxon>
        <taxon>Ecdysozoa</taxon>
        <taxon>Nematoda</taxon>
        <taxon>Chromadorea</taxon>
        <taxon>Rhabditida</taxon>
        <taxon>Rhabditina</taxon>
        <taxon>Rhabditomorpha</taxon>
        <taxon>Rhabditoidea</taxon>
        <taxon>Rhabditidae</taxon>
        <taxon>Peloderinae</taxon>
        <taxon>Caenorhabditis</taxon>
    </lineage>
</organism>
<dbReference type="eggNOG" id="ENOG502TJJQ">
    <property type="taxonomic scope" value="Eukaryota"/>
</dbReference>
<dbReference type="Proteomes" id="UP000008281">
    <property type="component" value="Unassembled WGS sequence"/>
</dbReference>
<proteinExistence type="predicted"/>
<dbReference type="FunCoup" id="E3M1H3">
    <property type="interactions" value="1689"/>
</dbReference>
<dbReference type="InterPro" id="IPR021942">
    <property type="entry name" value="DUF3557"/>
</dbReference>
<evidence type="ECO:0000313" key="2">
    <source>
        <dbReference type="Proteomes" id="UP000008281"/>
    </source>
</evidence>
<protein>
    <submittedName>
        <fullName evidence="1">Uncharacterized protein</fullName>
    </submittedName>
</protein>
<gene>
    <name evidence="1" type="ORF">CRE_06331</name>
</gene>
<sequence length="415" mass="49039">MYAPNRLLSYQSSKCVLQYLPAALRFEFSHRCPGIRSTDNLTPLRIRNFRISSLTITVDDVRYKIGVIKQYHDEHIPMQCDKRNSAGGFRYVVDQYGLLVNKEPFEQCQDEIIFSNCGKETNLLEGQEMDAFNIRSKVKQLMSHPYPDYELIKALNENLVPYNLRREGIIPPYSVYVQLQISFGHFIKHVECLEYKQYVYNAMKYLIWKFFTGRKTILTQNFGFYCEDVVRLPREMRIHTKNLHFKTSEINTIRQLKPFLVPECFPLDSFKTNGRNIEMNNDIIRTSKLLLITDTKDLNLGQIEHSNIRLLDMMADRSEFFALLRHWLENAPSVGTSFSLRMVFRYLAEDVFKELERSPVVTIRKIARRRRLHFPLQALILLNDYSEVKVHCKSGRNNRWIQSINMKVQETRRPV</sequence>
<dbReference type="HOGENOM" id="CLU_042576_2_1_1"/>
<dbReference type="AlphaFoldDB" id="E3M1H3"/>
<dbReference type="OMA" id="HVECLEY"/>
<evidence type="ECO:0000313" key="1">
    <source>
        <dbReference type="EMBL" id="EFO88631.1"/>
    </source>
</evidence>
<dbReference type="PANTHER" id="PTHR31379:SF1">
    <property type="entry name" value="F-BOX C PROTEIN-RELATED"/>
    <property type="match status" value="1"/>
</dbReference>
<accession>E3M1H3</accession>
<reference evidence="1" key="1">
    <citation type="submission" date="2007-07" db="EMBL/GenBank/DDBJ databases">
        <title>PCAP assembly of the Caenorhabditis remanei genome.</title>
        <authorList>
            <consortium name="The Caenorhabditis remanei Sequencing Consortium"/>
            <person name="Wilson R.K."/>
        </authorList>
    </citation>
    <scope>NUCLEOTIDE SEQUENCE [LARGE SCALE GENOMIC DNA]</scope>
    <source>
        <strain evidence="1">PB4641</strain>
    </source>
</reference>
<dbReference type="PANTHER" id="PTHR31379">
    <property type="entry name" value="F-BOX C PROTEIN-RELATED-RELATED"/>
    <property type="match status" value="1"/>
</dbReference>
<keyword evidence="2" id="KW-1185">Reference proteome</keyword>
<dbReference type="Pfam" id="PF12078">
    <property type="entry name" value="DUF3557"/>
    <property type="match status" value="1"/>
</dbReference>
<dbReference type="EMBL" id="DS268421">
    <property type="protein sequence ID" value="EFO88631.1"/>
    <property type="molecule type" value="Genomic_DNA"/>
</dbReference>
<name>E3M1H3_CAERE</name>